<dbReference type="Proteomes" id="UP000192257">
    <property type="component" value="Unassembled WGS sequence"/>
</dbReference>
<keyword evidence="3" id="KW-1185">Reference proteome</keyword>
<keyword evidence="1" id="KW-0812">Transmembrane</keyword>
<accession>A0A1X0P235</accession>
<keyword evidence="1" id="KW-0472">Membrane</keyword>
<evidence type="ECO:0000313" key="3">
    <source>
        <dbReference type="Proteomes" id="UP000192257"/>
    </source>
</evidence>
<reference evidence="2 3" key="1">
    <citation type="submission" date="2017-03" db="EMBL/GenBank/DDBJ databases">
        <title>An alternative strategy for trypanosome survival in the mammalian bloodstream revealed through genome and transcriptome analysis of the ubiquitous bovine parasite Trypanosoma (Megatrypanum) theileri.</title>
        <authorList>
            <person name="Kelly S."/>
            <person name="Ivens A."/>
            <person name="Mott A."/>
            <person name="O'Neill E."/>
            <person name="Emms D."/>
            <person name="Macleod O."/>
            <person name="Voorheis P."/>
            <person name="Matthews J."/>
            <person name="Matthews K."/>
            <person name="Carrington M."/>
        </authorList>
    </citation>
    <scope>NUCLEOTIDE SEQUENCE [LARGE SCALE GENOMIC DNA]</scope>
    <source>
        <strain evidence="2">Edinburgh</strain>
    </source>
</reference>
<evidence type="ECO:0000256" key="1">
    <source>
        <dbReference type="SAM" id="Phobius"/>
    </source>
</evidence>
<keyword evidence="1" id="KW-1133">Transmembrane helix</keyword>
<feature type="transmembrane region" description="Helical" evidence="1">
    <location>
        <begin position="107"/>
        <end position="125"/>
    </location>
</feature>
<evidence type="ECO:0000313" key="2">
    <source>
        <dbReference type="EMBL" id="ORC91006.1"/>
    </source>
</evidence>
<dbReference type="RefSeq" id="XP_028885072.1">
    <property type="nucleotide sequence ID" value="XM_029023876.1"/>
</dbReference>
<protein>
    <submittedName>
        <fullName evidence="2">Uncharacterized protein</fullName>
    </submittedName>
</protein>
<feature type="transmembrane region" description="Helical" evidence="1">
    <location>
        <begin position="132"/>
        <end position="156"/>
    </location>
</feature>
<feature type="transmembrane region" description="Helical" evidence="1">
    <location>
        <begin position="29"/>
        <end position="48"/>
    </location>
</feature>
<organism evidence="2 3">
    <name type="scientific">Trypanosoma theileri</name>
    <dbReference type="NCBI Taxonomy" id="67003"/>
    <lineage>
        <taxon>Eukaryota</taxon>
        <taxon>Discoba</taxon>
        <taxon>Euglenozoa</taxon>
        <taxon>Kinetoplastea</taxon>
        <taxon>Metakinetoplastina</taxon>
        <taxon>Trypanosomatida</taxon>
        <taxon>Trypanosomatidae</taxon>
        <taxon>Trypanosoma</taxon>
    </lineage>
</organism>
<dbReference type="VEuPathDB" id="TriTrypDB:TM35_000074300"/>
<dbReference type="EMBL" id="NBCO01000007">
    <property type="protein sequence ID" value="ORC91006.1"/>
    <property type="molecule type" value="Genomic_DNA"/>
</dbReference>
<comment type="caution">
    <text evidence="2">The sequence shown here is derived from an EMBL/GenBank/DDBJ whole genome shotgun (WGS) entry which is preliminary data.</text>
</comment>
<sequence>MCSPEILILYHVQYAIDALSHFHGLSDRLIVLLLVFDHSGIFFLLHLYCDVQALFVLTIPSPESLFERVCYNAAAELYLLFSKLFLTHLPFRMRFYHFFCPWFNGKYVQFVFAFPGPVPLRLPVVKNCRPSIAFLQIASSGIMVILLLPMLPVWLFSARMLPLNHV</sequence>
<feature type="transmembrane region" description="Helical" evidence="1">
    <location>
        <begin position="69"/>
        <end position="87"/>
    </location>
</feature>
<dbReference type="GeneID" id="39983656"/>
<proteinExistence type="predicted"/>
<gene>
    <name evidence="2" type="ORF">TM35_000074300</name>
</gene>
<name>A0A1X0P235_9TRYP</name>
<dbReference type="AlphaFoldDB" id="A0A1X0P235"/>